<dbReference type="AlphaFoldDB" id="A0AAN1UDL0"/>
<dbReference type="EMBL" id="CP019291">
    <property type="protein sequence ID" value="AXX61587.1"/>
    <property type="molecule type" value="Genomic_DNA"/>
</dbReference>
<evidence type="ECO:0000313" key="1">
    <source>
        <dbReference type="EMBL" id="AXX61587.1"/>
    </source>
</evidence>
<gene>
    <name evidence="1" type="ORF">FORC53_3248</name>
</gene>
<protein>
    <submittedName>
        <fullName evidence="1">Uncharacterized protein</fullName>
    </submittedName>
</protein>
<accession>A0AAN1UDL0</accession>
<name>A0AAN1UDL0_VIBVL</name>
<organism evidence="1 2">
    <name type="scientific">Vibrio vulnificus</name>
    <dbReference type="NCBI Taxonomy" id="672"/>
    <lineage>
        <taxon>Bacteria</taxon>
        <taxon>Pseudomonadati</taxon>
        <taxon>Pseudomonadota</taxon>
        <taxon>Gammaproteobacteria</taxon>
        <taxon>Vibrionales</taxon>
        <taxon>Vibrionaceae</taxon>
        <taxon>Vibrio</taxon>
    </lineage>
</organism>
<evidence type="ECO:0000313" key="2">
    <source>
        <dbReference type="Proteomes" id="UP000263418"/>
    </source>
</evidence>
<dbReference type="Proteomes" id="UP000263418">
    <property type="component" value="Chromosome 2"/>
</dbReference>
<proteinExistence type="predicted"/>
<reference evidence="1 2" key="1">
    <citation type="submission" date="2017-01" db="EMBL/GenBank/DDBJ databases">
        <title>Complete Genome Sequence of Vibrio vulnificus FORC_053.</title>
        <authorList>
            <consortium name="Food-borne Pathogen Omics Research Center"/>
            <person name="Chung H.Y."/>
            <person name="Na E.J."/>
            <person name="Song J.S."/>
            <person name="Kim H."/>
            <person name="Lee J.-H."/>
            <person name="Ryu S."/>
            <person name="Choi S.H."/>
        </authorList>
    </citation>
    <scope>NUCLEOTIDE SEQUENCE [LARGE SCALE GENOMIC DNA]</scope>
    <source>
        <strain evidence="1 2">FORC_053</strain>
    </source>
</reference>
<sequence>MACRWSCTNSSFTNDSVIALTKVIWARVPKSPKNAFCDLFKTRYSNLSISNRSIQIARFKPLDSN</sequence>